<dbReference type="Proteomes" id="UP000180166">
    <property type="component" value="Chromosome"/>
</dbReference>
<dbReference type="InterPro" id="IPR009012">
    <property type="entry name" value="GrpE_head"/>
</dbReference>
<reference evidence="4 5" key="2">
    <citation type="journal article" date="2016" name="Genome Announc.">
        <title>Draft Genome Sequence of Erythromycin- and Oxytetracycline-Sensitive Nocardia seriolae Strain U-1 (NBRC 110359).</title>
        <authorList>
            <person name="Imajoh M."/>
            <person name="Sukeda M."/>
            <person name="Shimizu M."/>
            <person name="Yamane J."/>
            <person name="Ohnishi K."/>
            <person name="Oshima S."/>
        </authorList>
    </citation>
    <scope>NUCLEOTIDE SEQUENCE [LARGE SCALE GENOMIC DNA]</scope>
    <source>
        <strain evidence="4 5">U-1</strain>
    </source>
</reference>
<evidence type="ECO:0000256" key="2">
    <source>
        <dbReference type="SAM" id="Coils"/>
    </source>
</evidence>
<evidence type="ECO:0000313" key="6">
    <source>
        <dbReference type="Proteomes" id="UP000180166"/>
    </source>
</evidence>
<reference evidence="3 6" key="3">
    <citation type="submission" date="2016-10" db="EMBL/GenBank/DDBJ databases">
        <title>Genome sequence of Nocardia seriolae strain EM150506, isolated from Anguila japonica.</title>
        <authorList>
            <person name="Han H.-J."/>
        </authorList>
    </citation>
    <scope>NUCLEOTIDE SEQUENCE [LARGE SCALE GENOMIC DNA]</scope>
    <source>
        <strain evidence="3 6">EM150506</strain>
    </source>
</reference>
<dbReference type="AlphaFoldDB" id="A0A0B8N404"/>
<feature type="coiled-coil region" evidence="2">
    <location>
        <begin position="54"/>
        <end position="85"/>
    </location>
</feature>
<proteinExistence type="predicted"/>
<keyword evidence="2" id="KW-0175">Coiled coil</keyword>
<gene>
    <name evidence="3" type="ORF">NS506_06285</name>
    <name evidence="4" type="ORF">NSK11_contig00040-0031</name>
</gene>
<evidence type="ECO:0000313" key="4">
    <source>
        <dbReference type="EMBL" id="GAP28677.1"/>
    </source>
</evidence>
<dbReference type="KEGG" id="nsr:NS506_06285"/>
<dbReference type="GO" id="GO:0042803">
    <property type="term" value="F:protein homodimerization activity"/>
    <property type="evidence" value="ECO:0007669"/>
    <property type="project" value="InterPro"/>
</dbReference>
<dbReference type="Gene3D" id="2.30.22.10">
    <property type="entry name" value="Head domain of nucleotide exchange factor GrpE"/>
    <property type="match status" value="1"/>
</dbReference>
<dbReference type="SUPFAM" id="SSF51064">
    <property type="entry name" value="Head domain of nucleotide exchange factor GrpE"/>
    <property type="match status" value="1"/>
</dbReference>
<accession>A0A0B8N404</accession>
<name>A0A0B8N404_9NOCA</name>
<evidence type="ECO:0000256" key="1">
    <source>
        <dbReference type="ARBA" id="ARBA00023186"/>
    </source>
</evidence>
<evidence type="ECO:0000313" key="5">
    <source>
        <dbReference type="Proteomes" id="UP000037179"/>
    </source>
</evidence>
<organism evidence="4 5">
    <name type="scientific">Nocardia seriolae</name>
    <dbReference type="NCBI Taxonomy" id="37332"/>
    <lineage>
        <taxon>Bacteria</taxon>
        <taxon>Bacillati</taxon>
        <taxon>Actinomycetota</taxon>
        <taxon>Actinomycetes</taxon>
        <taxon>Mycobacteriales</taxon>
        <taxon>Nocardiaceae</taxon>
        <taxon>Nocardia</taxon>
    </lineage>
</organism>
<evidence type="ECO:0000313" key="3">
    <source>
        <dbReference type="EMBL" id="APB00321.1"/>
    </source>
</evidence>
<dbReference type="Proteomes" id="UP000037179">
    <property type="component" value="Unassembled WGS sequence"/>
</dbReference>
<dbReference type="Pfam" id="PF01025">
    <property type="entry name" value="GrpE"/>
    <property type="match status" value="1"/>
</dbReference>
<protein>
    <submittedName>
        <fullName evidence="4">Uncharacterized protein</fullName>
    </submittedName>
</protein>
<dbReference type="GO" id="GO:0006457">
    <property type="term" value="P:protein folding"/>
    <property type="evidence" value="ECO:0007669"/>
    <property type="project" value="InterPro"/>
</dbReference>
<reference evidence="5" key="1">
    <citation type="submission" date="2015-07" db="EMBL/GenBank/DDBJ databases">
        <title>Nocardia seriolae U-1 whole genome shotgun sequence.</title>
        <authorList>
            <person name="Imajoh M."/>
            <person name="Fukumoto Y."/>
            <person name="Sukeda M."/>
            <person name="Yamane J."/>
            <person name="Yamasaki K."/>
            <person name="Shimizu M."/>
            <person name="Ohnishi K."/>
            <person name="Oshima S."/>
        </authorList>
    </citation>
    <scope>NUCLEOTIDE SEQUENCE [LARGE SCALE GENOMIC DNA]</scope>
    <source>
        <strain evidence="5">U-1</strain>
    </source>
</reference>
<dbReference type="GO" id="GO:0051087">
    <property type="term" value="F:protein-folding chaperone binding"/>
    <property type="evidence" value="ECO:0007669"/>
    <property type="project" value="InterPro"/>
</dbReference>
<dbReference type="GO" id="GO:0000774">
    <property type="term" value="F:adenyl-nucleotide exchange factor activity"/>
    <property type="evidence" value="ECO:0007669"/>
    <property type="project" value="InterPro"/>
</dbReference>
<dbReference type="InterPro" id="IPR000740">
    <property type="entry name" value="GrpE"/>
</dbReference>
<keyword evidence="1" id="KW-0143">Chaperone</keyword>
<sequence length="194" mass="21299">MGAMVAATADRWDYRSTMTDPAPTATIAATSASAEVPETVEVSAPTLDRITERIDDLARVIARQAATIERLADEAKLKIRDERAEHDAPLIRDLFALHGLAQTFASTSNSEPDRQGFEAMGRRVERMLTERGGQLVTPFRGTAFDPDTMEAAELTDTDDPTADRTVESVIQPGLTVGDRSIRPAKVVVRRYRRS</sequence>
<dbReference type="EMBL" id="CP017839">
    <property type="protein sequence ID" value="APB00321.1"/>
    <property type="molecule type" value="Genomic_DNA"/>
</dbReference>
<dbReference type="EMBL" id="BBYQ01000040">
    <property type="protein sequence ID" value="GAP28677.1"/>
    <property type="molecule type" value="Genomic_DNA"/>
</dbReference>
<keyword evidence="5" id="KW-1185">Reference proteome</keyword>